<name>A0A1A8XSY0_9PROT</name>
<dbReference type="Proteomes" id="UP000199169">
    <property type="component" value="Unassembled WGS sequence"/>
</dbReference>
<organism evidence="1 2">
    <name type="scientific">Candidatus Accumulibacter aalborgensis</name>
    <dbReference type="NCBI Taxonomy" id="1860102"/>
    <lineage>
        <taxon>Bacteria</taxon>
        <taxon>Pseudomonadati</taxon>
        <taxon>Pseudomonadota</taxon>
        <taxon>Betaproteobacteria</taxon>
        <taxon>Candidatus Accumulibacter</taxon>
    </lineage>
</organism>
<dbReference type="EMBL" id="FLQX01000133">
    <property type="protein sequence ID" value="SBT08190.1"/>
    <property type="molecule type" value="Genomic_DNA"/>
</dbReference>
<dbReference type="STRING" id="1860102.ACCAA_550026"/>
<protein>
    <submittedName>
        <fullName evidence="1">Uncharacterized protein</fullName>
    </submittedName>
</protein>
<reference evidence="1 2" key="1">
    <citation type="submission" date="2016-06" db="EMBL/GenBank/DDBJ databases">
        <authorList>
            <person name="Kjaerup R.B."/>
            <person name="Dalgaard T.S."/>
            <person name="Juul-Madsen H.R."/>
        </authorList>
    </citation>
    <scope>NUCLEOTIDE SEQUENCE [LARGE SCALE GENOMIC DNA]</scope>
    <source>
        <strain evidence="1">3</strain>
    </source>
</reference>
<proteinExistence type="predicted"/>
<dbReference type="AlphaFoldDB" id="A0A1A8XSY0"/>
<evidence type="ECO:0000313" key="2">
    <source>
        <dbReference type="Proteomes" id="UP000199169"/>
    </source>
</evidence>
<evidence type="ECO:0000313" key="1">
    <source>
        <dbReference type="EMBL" id="SBT08190.1"/>
    </source>
</evidence>
<gene>
    <name evidence="1" type="ORF">ACCAA_550026</name>
</gene>
<accession>A0A1A8XSY0</accession>
<keyword evidence="2" id="KW-1185">Reference proteome</keyword>
<sequence length="65" mass="7313">MSVLDIYDSSPKPRVADWMSFNSILPYLDALGEECLRRLKNSLPCRPITWAGRAANFLANGLNFP</sequence>